<feature type="region of interest" description="Disordered" evidence="1">
    <location>
        <begin position="1"/>
        <end position="27"/>
    </location>
</feature>
<dbReference type="EMBL" id="RZHH01000002">
    <property type="protein sequence ID" value="RYJ12953.1"/>
    <property type="molecule type" value="Genomic_DNA"/>
</dbReference>
<name>A0A482TGE2_9EURY</name>
<organism evidence="2 3">
    <name type="scientific">Halogeometricum borinquense</name>
    <dbReference type="NCBI Taxonomy" id="60847"/>
    <lineage>
        <taxon>Archaea</taxon>
        <taxon>Methanobacteriati</taxon>
        <taxon>Methanobacteriota</taxon>
        <taxon>Stenosarchaea group</taxon>
        <taxon>Halobacteria</taxon>
        <taxon>Halobacteriales</taxon>
        <taxon>Haloferacaceae</taxon>
        <taxon>Halogeometricum</taxon>
    </lineage>
</organism>
<evidence type="ECO:0000313" key="3">
    <source>
        <dbReference type="Proteomes" id="UP000294028"/>
    </source>
</evidence>
<feature type="compositionally biased region" description="Basic and acidic residues" evidence="1">
    <location>
        <begin position="7"/>
        <end position="27"/>
    </location>
</feature>
<dbReference type="RefSeq" id="WP_129783449.1">
    <property type="nucleotide sequence ID" value="NZ_RZHH01000002.1"/>
</dbReference>
<accession>A0A482TGE2</accession>
<comment type="caution">
    <text evidence="2">The sequence shown here is derived from an EMBL/GenBank/DDBJ whole genome shotgun (WGS) entry which is preliminary data.</text>
</comment>
<reference evidence="2 3" key="1">
    <citation type="submission" date="2018-12" db="EMBL/GenBank/DDBJ databases">
        <title>Genome analysis provides insights into bioremediation potentialities of Halogeometricum borinquense strain N11.</title>
        <authorList>
            <person name="Najjari A."/>
            <person name="Youssef N."/>
            <person name="Fhoula I."/>
            <person name="Ben Dhia O."/>
            <person name="Mahjoubi M."/>
            <person name="Ouzari H.I."/>
            <person name="Cherif A."/>
        </authorList>
    </citation>
    <scope>NUCLEOTIDE SEQUENCE [LARGE SCALE GENOMIC DNA]</scope>
    <source>
        <strain evidence="2 3">N11</strain>
    </source>
</reference>
<dbReference type="AlphaFoldDB" id="A0A482TGE2"/>
<evidence type="ECO:0000313" key="2">
    <source>
        <dbReference type="EMBL" id="RYJ12953.1"/>
    </source>
</evidence>
<dbReference type="Proteomes" id="UP000294028">
    <property type="component" value="Unassembled WGS sequence"/>
</dbReference>
<gene>
    <name evidence="2" type="ORF">ELS19_02520</name>
</gene>
<evidence type="ECO:0000256" key="1">
    <source>
        <dbReference type="SAM" id="MobiDB-lite"/>
    </source>
</evidence>
<proteinExistence type="predicted"/>
<sequence>MTAEIEPMDRDDSTGEERTSETQETPERVHLTRWFRQRPTSLEFWDAVVTDDSLVWCFLGESFKSLLLRADVSEYSRKEVENCANDGLPELSEQNISVPRSALQRIELDTGARFRRSKLTVTWEQTDGDGTVTWELYGTSDSDPQAELVESLAADDRFSHVDVHIHRRSGLL</sequence>
<protein>
    <submittedName>
        <fullName evidence="2">Uncharacterized protein</fullName>
    </submittedName>
</protein>